<dbReference type="PROSITE" id="PS50966">
    <property type="entry name" value="ZF_SWIM"/>
    <property type="match status" value="1"/>
</dbReference>
<evidence type="ECO:0000313" key="3">
    <source>
        <dbReference type="EMBL" id="KAG6946157.1"/>
    </source>
</evidence>
<reference evidence="3" key="2">
    <citation type="submission" date="2021-01" db="EMBL/GenBank/DDBJ databases">
        <title>Phytophthora aleatoria, a newly-described species from Pinus radiata is distinct from Phytophthora cactorum isolates based on comparative genomics.</title>
        <authorList>
            <person name="Mcdougal R."/>
            <person name="Panda P."/>
            <person name="Williams N."/>
            <person name="Studholme D.J."/>
        </authorList>
    </citation>
    <scope>NUCLEOTIDE SEQUENCE</scope>
    <source>
        <strain evidence="3">NZFS 3830</strain>
    </source>
</reference>
<comment type="caution">
    <text evidence="4">The sequence shown here is derived from an EMBL/GenBank/DDBJ whole genome shotgun (WGS) entry which is preliminary data.</text>
</comment>
<keyword evidence="5" id="KW-1185">Reference proteome</keyword>
<dbReference type="Proteomes" id="UP000688947">
    <property type="component" value="Unassembled WGS sequence"/>
</dbReference>
<reference evidence="4 5" key="1">
    <citation type="submission" date="2018-01" db="EMBL/GenBank/DDBJ databases">
        <title>Draft genome of the strawberry crown rot pathogen Phytophthora cactorum.</title>
        <authorList>
            <person name="Armitage A.D."/>
            <person name="Lysoe E."/>
            <person name="Nellist C.F."/>
            <person name="Harrison R.J."/>
            <person name="Brurberg M.B."/>
        </authorList>
    </citation>
    <scope>NUCLEOTIDE SEQUENCE [LARGE SCALE GENOMIC DNA]</scope>
    <source>
        <strain evidence="4 5">10300</strain>
    </source>
</reference>
<evidence type="ECO:0000313" key="4">
    <source>
        <dbReference type="EMBL" id="RAW34610.1"/>
    </source>
</evidence>
<organism evidence="4 5">
    <name type="scientific">Phytophthora cactorum</name>
    <dbReference type="NCBI Taxonomy" id="29920"/>
    <lineage>
        <taxon>Eukaryota</taxon>
        <taxon>Sar</taxon>
        <taxon>Stramenopiles</taxon>
        <taxon>Oomycota</taxon>
        <taxon>Peronosporomycetes</taxon>
        <taxon>Peronosporales</taxon>
        <taxon>Peronosporaceae</taxon>
        <taxon>Phytophthora</taxon>
    </lineage>
</organism>
<name>A0A329SD78_9STRA</name>
<gene>
    <name evidence="3" type="ORF">JG687_00016878</name>
    <name evidence="4" type="ORF">PC110_g9066</name>
</gene>
<protein>
    <recommendedName>
        <fullName evidence="2">SWIM-type domain-containing protein</fullName>
    </recommendedName>
</protein>
<evidence type="ECO:0000259" key="2">
    <source>
        <dbReference type="PROSITE" id="PS50966"/>
    </source>
</evidence>
<dbReference type="OrthoDB" id="90730at2759"/>
<keyword evidence="1" id="KW-0863">Zinc-finger</keyword>
<keyword evidence="1" id="KW-0862">Zinc</keyword>
<sequence>MEMPGFLRDTSYPEEMNVAHAMTSRWVTVSIKTQYAIAVDAAGANSYCLEDDWDSVAVRRGSHDYTLQKTIWECTCEFAQTMKLRCLHAMALKKSIDSPFVVPFTVIASRWYGQHHL</sequence>
<dbReference type="InterPro" id="IPR007527">
    <property type="entry name" value="Znf_SWIM"/>
</dbReference>
<evidence type="ECO:0000256" key="1">
    <source>
        <dbReference type="PROSITE-ProRule" id="PRU00325"/>
    </source>
</evidence>
<accession>A0A329SD78</accession>
<dbReference type="VEuPathDB" id="FungiDB:PC110_g9066"/>
<evidence type="ECO:0000313" key="5">
    <source>
        <dbReference type="Proteomes" id="UP000251314"/>
    </source>
</evidence>
<feature type="domain" description="SWIM-type" evidence="2">
    <location>
        <begin position="65"/>
        <end position="97"/>
    </location>
</feature>
<dbReference type="EMBL" id="JAENGZ010001808">
    <property type="protein sequence ID" value="KAG6946157.1"/>
    <property type="molecule type" value="Genomic_DNA"/>
</dbReference>
<dbReference type="GO" id="GO:0008270">
    <property type="term" value="F:zinc ion binding"/>
    <property type="evidence" value="ECO:0007669"/>
    <property type="project" value="UniProtKB-KW"/>
</dbReference>
<dbReference type="AlphaFoldDB" id="A0A329SD78"/>
<keyword evidence="1" id="KW-0479">Metal-binding</keyword>
<proteinExistence type="predicted"/>
<dbReference type="EMBL" id="MJFZ01000195">
    <property type="protein sequence ID" value="RAW34610.1"/>
    <property type="molecule type" value="Genomic_DNA"/>
</dbReference>
<dbReference type="Proteomes" id="UP000251314">
    <property type="component" value="Unassembled WGS sequence"/>
</dbReference>